<feature type="compositionally biased region" description="Basic and acidic residues" evidence="22">
    <location>
        <begin position="444"/>
        <end position="454"/>
    </location>
</feature>
<evidence type="ECO:0000313" key="25">
    <source>
        <dbReference type="EMBL" id="KAF3845117.1"/>
    </source>
</evidence>
<proteinExistence type="inferred from homology"/>
<feature type="domain" description="PHD-type" evidence="24">
    <location>
        <begin position="304"/>
        <end position="376"/>
    </location>
</feature>
<dbReference type="PANTHER" id="PTHR13793:SF79">
    <property type="entry name" value="PROTEIN JADE-1"/>
    <property type="match status" value="1"/>
</dbReference>
<feature type="region of interest" description="Disordered" evidence="22">
    <location>
        <begin position="397"/>
        <end position="481"/>
    </location>
</feature>
<comment type="subcellular location">
    <subcellularLocation>
        <location evidence="3">Chromosome</location>
    </subcellularLocation>
    <subcellularLocation>
        <location evidence="1">Cytoplasm</location>
        <location evidence="1">Cytoskeleton</location>
        <location evidence="1">Cilium basal body</location>
    </subcellularLocation>
    <subcellularLocation>
        <location evidence="2">Nucleus</location>
    </subcellularLocation>
</comment>
<dbReference type="InterPro" id="IPR019542">
    <property type="entry name" value="Enhancer_polycomb-like_N"/>
</dbReference>
<dbReference type="GO" id="GO:0006915">
    <property type="term" value="P:apoptotic process"/>
    <property type="evidence" value="ECO:0007669"/>
    <property type="project" value="UniProtKB-KW"/>
</dbReference>
<name>A0A7J5Y964_DISMA</name>
<dbReference type="FunFam" id="3.30.40.10:FF:000004">
    <property type="entry name" value="Jade family PHD finger 2"/>
    <property type="match status" value="1"/>
</dbReference>
<keyword evidence="4" id="KW-0158">Chromosome</keyword>
<dbReference type="GO" id="GO:0005634">
    <property type="term" value="C:nucleus"/>
    <property type="evidence" value="ECO:0007669"/>
    <property type="project" value="UniProtKB-SubCell"/>
</dbReference>
<dbReference type="InterPro" id="IPR019786">
    <property type="entry name" value="Zinc_finger_PHD-type_CS"/>
</dbReference>
<dbReference type="OrthoDB" id="20839at2759"/>
<keyword evidence="13" id="KW-0804">Transcription</keyword>
<sequence>MSELQRQTTMKRNRHPSSSDDSDNGRRKSIQSKGKKSSSWTEIKEKKEKAYSLRDRRQFRDTWSSKDILAGNSTCWSQHSSQPRRGNGQKPSEVFRTDLITAMKVHDSNQLIPEEYYILADAWRQEWEKGVQVPVSPQSIPQPVARVLAEKGKEVMFVRPKKLIRTSGAEALGYVDIRTLAEGMCRYDLNEEDVAWLQAANQEFAEMGESIHTAMDEITMERVMEEFEHCCHENMTHATETEEGLGIEYDEDVVCDVCRSPDGEDNNEMVFCDKCNICVHQACYGIQKVPQGSWLCRICALGILPKCQLCPKKGGAMKPTRSGTKWVHVSCALWIPEVSIGNPEKMEPITNVSHIPSNRWALICCICKEKSGACIQVESALTSQPYHAETFNETQKLPDCLPRDVRPPRQHRDEHHPHGGRRGQVQVLLPPTLGAGGRRVQGPRLEDEKESAKDKKGRRRGRVRGEEDTPSSSSSSHVAPQILHRVPSHLEELSSRQQEKRVSLRKLKLQEMEEEFFQFVEVEEVAAHTKLLPEVVDFLFQYWKLKRKANFNQPLLTPKKDEEESLARREHEVLLRRLQLFTHLRQDLERVRNLTYMVTRREKMKRSLWRVQENIFQHQMKLLDHELLTGDPSEKDLEKLFSLDWLSSQGSESGLKTKRGSSKQERRSADSKGLSDSPHSHKRDSPSKPLEMKDSKSSRDRESAEDTRNGKPQTFEMNQELLFPKLPKPEKRPQEGGQRTEQETLVRLKRDEDETRRRKRRSDLTESQGKSRFGAKQLDKTVSIRLVDIRSSDHNDYFMEEGTTRRNPVSLQVSPNTKLSGSPRTNGWTRKAPANGSHTSSRNGHLRSWGKFRIPKRSEKPAREQEDEEEEKEEKEELLLSPLTKAPQTSYPRTRLRSGTEHDGSASDSCGEAEPCLKRCHSHQLRGGAPLGPRYGSDIIRRGVLAS</sequence>
<feature type="compositionally biased region" description="Basic and acidic residues" evidence="22">
    <location>
        <begin position="683"/>
        <end position="709"/>
    </location>
</feature>
<keyword evidence="9 21" id="KW-0863">Zinc-finger</keyword>
<dbReference type="GO" id="GO:0006357">
    <property type="term" value="P:regulation of transcription by RNA polymerase II"/>
    <property type="evidence" value="ECO:0007669"/>
    <property type="project" value="TreeGrafter"/>
</dbReference>
<feature type="compositionally biased region" description="Basic and acidic residues" evidence="22">
    <location>
        <begin position="42"/>
        <end position="51"/>
    </location>
</feature>
<dbReference type="InterPro" id="IPR001965">
    <property type="entry name" value="Znf_PHD"/>
</dbReference>
<dbReference type="EMBL" id="JAAKFY010000015">
    <property type="protein sequence ID" value="KAF3845117.1"/>
    <property type="molecule type" value="Genomic_DNA"/>
</dbReference>
<evidence type="ECO:0000256" key="5">
    <source>
        <dbReference type="ARBA" id="ARBA00022490"/>
    </source>
</evidence>
<evidence type="ECO:0000256" key="21">
    <source>
        <dbReference type="PROSITE-ProRule" id="PRU00146"/>
    </source>
</evidence>
<dbReference type="Pfam" id="PF13831">
    <property type="entry name" value="PHD_2"/>
    <property type="match status" value="1"/>
</dbReference>
<dbReference type="SUPFAM" id="SSF57903">
    <property type="entry name" value="FYVE/PHD zinc finger"/>
    <property type="match status" value="1"/>
</dbReference>
<feature type="compositionally biased region" description="Basic residues" evidence="22">
    <location>
        <begin position="844"/>
        <end position="855"/>
    </location>
</feature>
<evidence type="ECO:0000256" key="16">
    <source>
        <dbReference type="ARBA" id="ARBA00023273"/>
    </source>
</evidence>
<keyword evidence="26" id="KW-1185">Reference proteome</keyword>
<dbReference type="Pfam" id="PF13832">
    <property type="entry name" value="zf-HC5HC2H_2"/>
    <property type="match status" value="1"/>
</dbReference>
<feature type="compositionally biased region" description="Polar residues" evidence="22">
    <location>
        <begin position="805"/>
        <end position="828"/>
    </location>
</feature>
<feature type="region of interest" description="Disordered" evidence="22">
    <location>
        <begin position="1"/>
        <end position="51"/>
    </location>
</feature>
<evidence type="ECO:0000256" key="13">
    <source>
        <dbReference type="ARBA" id="ARBA00023163"/>
    </source>
</evidence>
<evidence type="ECO:0000256" key="15">
    <source>
        <dbReference type="ARBA" id="ARBA00023242"/>
    </source>
</evidence>
<evidence type="ECO:0000256" key="4">
    <source>
        <dbReference type="ARBA" id="ARBA00022454"/>
    </source>
</evidence>
<feature type="compositionally biased region" description="Acidic residues" evidence="22">
    <location>
        <begin position="865"/>
        <end position="876"/>
    </location>
</feature>
<keyword evidence="16" id="KW-0966">Cell projection</keyword>
<protein>
    <recommendedName>
        <fullName evidence="18">Protein Jade-1</fullName>
    </recommendedName>
    <alternativeName>
        <fullName evidence="19">Jade family PHD finger protein 1</fullName>
    </alternativeName>
    <alternativeName>
        <fullName evidence="20">PHD finger protein 17</fullName>
    </alternativeName>
</protein>
<evidence type="ECO:0000256" key="2">
    <source>
        <dbReference type="ARBA" id="ARBA00004123"/>
    </source>
</evidence>
<evidence type="ECO:0000256" key="6">
    <source>
        <dbReference type="ARBA" id="ARBA00022703"/>
    </source>
</evidence>
<evidence type="ECO:0000256" key="3">
    <source>
        <dbReference type="ARBA" id="ARBA00004286"/>
    </source>
</evidence>
<keyword evidence="7" id="KW-0479">Metal-binding</keyword>
<keyword evidence="12" id="KW-0010">Activator</keyword>
<comment type="similarity">
    <text evidence="17">Belongs to the JADE family.</text>
</comment>
<evidence type="ECO:0000259" key="24">
    <source>
        <dbReference type="PROSITE" id="PS51805"/>
    </source>
</evidence>
<feature type="domain" description="PHD-type" evidence="23">
    <location>
        <begin position="252"/>
        <end position="302"/>
    </location>
</feature>
<keyword evidence="11" id="KW-0805">Transcription regulation</keyword>
<feature type="compositionally biased region" description="Basic and acidic residues" evidence="22">
    <location>
        <begin position="787"/>
        <end position="797"/>
    </location>
</feature>
<gene>
    <name evidence="25" type="ORF">F7725_008280</name>
</gene>
<evidence type="ECO:0000256" key="19">
    <source>
        <dbReference type="ARBA" id="ARBA00041998"/>
    </source>
</evidence>
<feature type="region of interest" description="Disordered" evidence="22">
    <location>
        <begin position="650"/>
        <end position="913"/>
    </location>
</feature>
<feature type="compositionally biased region" description="Basic and acidic residues" evidence="22">
    <location>
        <begin position="727"/>
        <end position="756"/>
    </location>
</feature>
<dbReference type="AlphaFoldDB" id="A0A7J5Y964"/>
<evidence type="ECO:0000256" key="20">
    <source>
        <dbReference type="ARBA" id="ARBA00042970"/>
    </source>
</evidence>
<evidence type="ECO:0000256" key="11">
    <source>
        <dbReference type="ARBA" id="ARBA00023015"/>
    </source>
</evidence>
<dbReference type="Pfam" id="PF10513">
    <property type="entry name" value="EPL1"/>
    <property type="match status" value="1"/>
</dbReference>
<evidence type="ECO:0000256" key="12">
    <source>
        <dbReference type="ARBA" id="ARBA00023159"/>
    </source>
</evidence>
<evidence type="ECO:0000259" key="23">
    <source>
        <dbReference type="PROSITE" id="PS50016"/>
    </source>
</evidence>
<keyword evidence="6" id="KW-0053">Apoptosis</keyword>
<dbReference type="InterPro" id="IPR019787">
    <property type="entry name" value="Znf_PHD-finger"/>
</dbReference>
<dbReference type="PROSITE" id="PS50016">
    <property type="entry name" value="ZF_PHD_2"/>
    <property type="match status" value="1"/>
</dbReference>
<dbReference type="PROSITE" id="PS01359">
    <property type="entry name" value="ZF_PHD_1"/>
    <property type="match status" value="1"/>
</dbReference>
<dbReference type="SMART" id="SM00249">
    <property type="entry name" value="PHD"/>
    <property type="match status" value="1"/>
</dbReference>
<evidence type="ECO:0000256" key="17">
    <source>
        <dbReference type="ARBA" id="ARBA00038371"/>
    </source>
</evidence>
<evidence type="ECO:0000256" key="22">
    <source>
        <dbReference type="SAM" id="MobiDB-lite"/>
    </source>
</evidence>
<dbReference type="GO" id="GO:0008270">
    <property type="term" value="F:zinc ion binding"/>
    <property type="evidence" value="ECO:0007669"/>
    <property type="project" value="UniProtKB-KW"/>
</dbReference>
<dbReference type="InterPro" id="IPR050701">
    <property type="entry name" value="Histone_Mod_Regulator"/>
</dbReference>
<comment type="caution">
    <text evidence="25">The sequence shown here is derived from an EMBL/GenBank/DDBJ whole genome shotgun (WGS) entry which is preliminary data.</text>
</comment>
<accession>A0A7J5Y964</accession>
<keyword evidence="14" id="KW-0206">Cytoskeleton</keyword>
<evidence type="ECO:0000256" key="10">
    <source>
        <dbReference type="ARBA" id="ARBA00022833"/>
    </source>
</evidence>
<keyword evidence="15" id="KW-0539">Nucleus</keyword>
<evidence type="ECO:0000256" key="8">
    <source>
        <dbReference type="ARBA" id="ARBA00022737"/>
    </source>
</evidence>
<evidence type="ECO:0000256" key="9">
    <source>
        <dbReference type="ARBA" id="ARBA00022771"/>
    </source>
</evidence>
<dbReference type="InterPro" id="IPR011011">
    <property type="entry name" value="Znf_FYVE_PHD"/>
</dbReference>
<evidence type="ECO:0000256" key="14">
    <source>
        <dbReference type="ARBA" id="ARBA00023212"/>
    </source>
</evidence>
<feature type="compositionally biased region" description="Basic and acidic residues" evidence="22">
    <location>
        <begin position="401"/>
        <end position="417"/>
    </location>
</feature>
<evidence type="ECO:0000256" key="7">
    <source>
        <dbReference type="ARBA" id="ARBA00022723"/>
    </source>
</evidence>
<dbReference type="FunFam" id="3.30.40.10:FF:000030">
    <property type="entry name" value="Protein Jade-1 isoform 1"/>
    <property type="match status" value="1"/>
</dbReference>
<dbReference type="Proteomes" id="UP000518266">
    <property type="component" value="Unassembled WGS sequence"/>
</dbReference>
<dbReference type="Gene3D" id="3.30.40.10">
    <property type="entry name" value="Zinc/RING finger domain, C3HC4 (zinc finger)"/>
    <property type="match status" value="2"/>
</dbReference>
<reference evidence="25 26" key="1">
    <citation type="submission" date="2020-03" db="EMBL/GenBank/DDBJ databases">
        <title>Dissostichus mawsoni Genome sequencing and assembly.</title>
        <authorList>
            <person name="Park H."/>
        </authorList>
    </citation>
    <scope>NUCLEOTIDE SEQUENCE [LARGE SCALE GENOMIC DNA]</scope>
    <source>
        <strain evidence="25">DM0001</strain>
        <tissue evidence="25">Muscle</tissue>
    </source>
</reference>
<evidence type="ECO:0000256" key="1">
    <source>
        <dbReference type="ARBA" id="ARBA00004120"/>
    </source>
</evidence>
<keyword evidence="8" id="KW-0677">Repeat</keyword>
<dbReference type="GO" id="GO:0000123">
    <property type="term" value="C:histone acetyltransferase complex"/>
    <property type="evidence" value="ECO:0007669"/>
    <property type="project" value="TreeGrafter"/>
</dbReference>
<dbReference type="InterPro" id="IPR034732">
    <property type="entry name" value="EPHD"/>
</dbReference>
<evidence type="ECO:0000313" key="26">
    <source>
        <dbReference type="Proteomes" id="UP000518266"/>
    </source>
</evidence>
<dbReference type="PANTHER" id="PTHR13793">
    <property type="entry name" value="PHD FINGER PROTEINS"/>
    <property type="match status" value="1"/>
</dbReference>
<dbReference type="CDD" id="cd15573">
    <property type="entry name" value="PHD_JADE"/>
    <property type="match status" value="1"/>
</dbReference>
<dbReference type="InterPro" id="IPR013083">
    <property type="entry name" value="Znf_RING/FYVE/PHD"/>
</dbReference>
<evidence type="ECO:0000256" key="18">
    <source>
        <dbReference type="ARBA" id="ARBA00040212"/>
    </source>
</evidence>
<organism evidence="25 26">
    <name type="scientific">Dissostichus mawsoni</name>
    <name type="common">Antarctic cod</name>
    <dbReference type="NCBI Taxonomy" id="36200"/>
    <lineage>
        <taxon>Eukaryota</taxon>
        <taxon>Metazoa</taxon>
        <taxon>Chordata</taxon>
        <taxon>Craniata</taxon>
        <taxon>Vertebrata</taxon>
        <taxon>Euteleostomi</taxon>
        <taxon>Actinopterygii</taxon>
        <taxon>Neopterygii</taxon>
        <taxon>Teleostei</taxon>
        <taxon>Neoteleostei</taxon>
        <taxon>Acanthomorphata</taxon>
        <taxon>Eupercaria</taxon>
        <taxon>Perciformes</taxon>
        <taxon>Notothenioidei</taxon>
        <taxon>Nototheniidae</taxon>
        <taxon>Dissostichus</taxon>
    </lineage>
</organism>
<keyword evidence="10" id="KW-0862">Zinc</keyword>
<dbReference type="PROSITE" id="PS51805">
    <property type="entry name" value="EPHD"/>
    <property type="match status" value="1"/>
</dbReference>
<feature type="compositionally biased region" description="Basic residues" evidence="22">
    <location>
        <begin position="27"/>
        <end position="36"/>
    </location>
</feature>
<keyword evidence="5" id="KW-0963">Cytoplasm</keyword>